<dbReference type="EMBL" id="PGUV01000007">
    <property type="protein sequence ID" value="PLS07599.1"/>
    <property type="molecule type" value="Genomic_DNA"/>
</dbReference>
<dbReference type="AlphaFoldDB" id="A0A9Q6A8V2"/>
<evidence type="ECO:0000313" key="2">
    <source>
        <dbReference type="Proteomes" id="UP000234803"/>
    </source>
</evidence>
<protein>
    <submittedName>
        <fullName evidence="1">Uncharacterized protein</fullName>
    </submittedName>
</protein>
<dbReference type="RefSeq" id="WP_101860447.1">
    <property type="nucleotide sequence ID" value="NZ_PGUV01000007.1"/>
</dbReference>
<dbReference type="Proteomes" id="UP000234803">
    <property type="component" value="Unassembled WGS sequence"/>
</dbReference>
<reference evidence="1 2" key="1">
    <citation type="submission" date="2017-12" db="EMBL/GenBank/DDBJ databases">
        <title>Comparative Functional Genomics of Dry Heat Resistant strains isolated from the Viking Spacecraft.</title>
        <authorList>
            <person name="Seuylemezian A."/>
            <person name="Cooper K."/>
            <person name="Vaishampayan P."/>
        </authorList>
    </citation>
    <scope>NUCLEOTIDE SEQUENCE [LARGE SCALE GENOMIC DNA]</scope>
    <source>
        <strain evidence="1 2">V48-19</strain>
    </source>
</reference>
<comment type="caution">
    <text evidence="1">The sequence shown here is derived from an EMBL/GenBank/DDBJ whole genome shotgun (WGS) entry which is preliminary data.</text>
</comment>
<accession>A0A9Q6A8V2</accession>
<sequence length="840" mass="98286">MKGKKDGLNKQVHIYSIDTSAFYNDQENKLHNKILKSIRYRDHLKKLENIDKKHKKYITQRIISLKENLYNAFNNHNQIRTLRTDSLKDNNVIALFDSVLTRTLGIKENTLSEEIIVVQTYHFQILRDIIDKGFIHNNEKYVYFTSSAGQIRTKKSCFIKQSTLDKYQNALTCGLSVEQINAQGGSSINKWNSYMALSNSASSPWEIDIDKAIVVNDLETNVTSQVDYIDRDTYEITRKVMDIPIEHTDGCGMMLPSLSQKSFMVRLPWVKGLLVPFDFRKFAEKHSSFIVKDVYGKEWDIIKDDIQIIFTKSQFKMWKYYDSWDDYRNKFKKYGCLGAKLNEEDPSVEGKLTYQMLQTLTDITDEELNQISSKTVREITQLGTDKETMMKVLGATEKNKHKTSLQEALLIYPELLNDDHTKEIIKNKKRSMIKDAKSGKLLVSDARYTYLCPDLYAFCERLFLGIENPKGLLTGSNVYCSLYDEGHIDILRSPHLYREHGIRWNKKDEEYEKWFITPGVYTSIHDPISKLLQFDNDGDKALIISDELIVNIAKRNMENIVPLYYEMSVAQKQEINSRNIYEALTLAYGINIGEYSNNITKIWNSDNINLDVIKWLCMENNFTIDFAKTLFMPTRPDHVDEKIKDYIKNKVPHFFIYAKDKEEHSVELLNESTVNKLDSIIPSDRINFAAVAGKFDYRFLLKNKEIKLDETIISEYKRLDQNKKWLMNDEDIKPGQKHYVYKIIKDRLLKIHNDEQYVTDVLVKYLYKKKSKFKSTLWECFGTCILNSLIHNLKTLRICGDCKTLFRAKTSKKLFCGKCTVKRNKQKTKERVSRFRSQKV</sequence>
<name>A0A9Q6A8V2_9BACI</name>
<organism evidence="1 2">
    <name type="scientific">Bacillus halotolerans</name>
    <dbReference type="NCBI Taxonomy" id="260554"/>
    <lineage>
        <taxon>Bacteria</taxon>
        <taxon>Bacillati</taxon>
        <taxon>Bacillota</taxon>
        <taxon>Bacilli</taxon>
        <taxon>Bacillales</taxon>
        <taxon>Bacillaceae</taxon>
        <taxon>Bacillus</taxon>
    </lineage>
</organism>
<proteinExistence type="predicted"/>
<gene>
    <name evidence="1" type="ORF">CUU63_09885</name>
</gene>
<evidence type="ECO:0000313" key="1">
    <source>
        <dbReference type="EMBL" id="PLS07599.1"/>
    </source>
</evidence>